<evidence type="ECO:0000256" key="3">
    <source>
        <dbReference type="ARBA" id="ARBA00005673"/>
    </source>
</evidence>
<gene>
    <name evidence="8" type="ORF">DERYTH_LOCUS13812</name>
</gene>
<dbReference type="GO" id="GO:0031510">
    <property type="term" value="C:SUMO activating enzyme complex"/>
    <property type="evidence" value="ECO:0007669"/>
    <property type="project" value="TreeGrafter"/>
</dbReference>
<keyword evidence="5" id="KW-0539">Nucleus</keyword>
<dbReference type="AlphaFoldDB" id="A0A9N9I065"/>
<dbReference type="PANTHER" id="PTHR10953">
    <property type="entry name" value="UBIQUITIN-ACTIVATING ENZYME E1"/>
    <property type="match status" value="1"/>
</dbReference>
<dbReference type="PANTHER" id="PTHR10953:SF162">
    <property type="entry name" value="SUMO-ACTIVATING ENZYME SUBUNIT 1"/>
    <property type="match status" value="1"/>
</dbReference>
<dbReference type="GO" id="GO:0005737">
    <property type="term" value="C:cytoplasm"/>
    <property type="evidence" value="ECO:0007669"/>
    <property type="project" value="TreeGrafter"/>
</dbReference>
<dbReference type="GO" id="GO:0019948">
    <property type="term" value="F:SUMO activating enzyme activity"/>
    <property type="evidence" value="ECO:0007669"/>
    <property type="project" value="TreeGrafter"/>
</dbReference>
<proteinExistence type="inferred from homology"/>
<dbReference type="PRINTS" id="PR01849">
    <property type="entry name" value="UBIQUITINACT"/>
</dbReference>
<dbReference type="InterPro" id="IPR035985">
    <property type="entry name" value="Ubiquitin-activating_enz"/>
</dbReference>
<comment type="subcellular location">
    <subcellularLocation>
        <location evidence="1">Nucleus</location>
    </subcellularLocation>
</comment>
<dbReference type="InterPro" id="IPR000011">
    <property type="entry name" value="UBQ/SUMO-activ_enz_E1-like"/>
</dbReference>
<evidence type="ECO:0000259" key="7">
    <source>
        <dbReference type="Pfam" id="PF00899"/>
    </source>
</evidence>
<dbReference type="OrthoDB" id="1708823at2759"/>
<dbReference type="CDD" id="cd01492">
    <property type="entry name" value="Aos1_SUMO"/>
    <property type="match status" value="1"/>
</dbReference>
<name>A0A9N9I065_9GLOM</name>
<evidence type="ECO:0000313" key="9">
    <source>
        <dbReference type="Proteomes" id="UP000789405"/>
    </source>
</evidence>
<evidence type="ECO:0000256" key="4">
    <source>
        <dbReference type="ARBA" id="ARBA00022786"/>
    </source>
</evidence>
<evidence type="ECO:0000256" key="2">
    <source>
        <dbReference type="ARBA" id="ARBA00004718"/>
    </source>
</evidence>
<dbReference type="InterPro" id="IPR000594">
    <property type="entry name" value="ThiF_NAD_FAD-bd"/>
</dbReference>
<keyword evidence="9" id="KW-1185">Reference proteome</keyword>
<protein>
    <recommendedName>
        <fullName evidence="6">Ubiquitin-like 1-activating enzyme E1A</fullName>
    </recommendedName>
</protein>
<dbReference type="EMBL" id="CAJVPY010009959">
    <property type="protein sequence ID" value="CAG8714156.1"/>
    <property type="molecule type" value="Genomic_DNA"/>
</dbReference>
<dbReference type="InterPro" id="IPR045886">
    <property type="entry name" value="ThiF/MoeB/HesA"/>
</dbReference>
<comment type="similarity">
    <text evidence="3">Belongs to the ubiquitin-activating E1 family.</text>
</comment>
<evidence type="ECO:0000256" key="5">
    <source>
        <dbReference type="ARBA" id="ARBA00023242"/>
    </source>
</evidence>
<keyword evidence="4" id="KW-0833">Ubl conjugation pathway</keyword>
<dbReference type="Gene3D" id="3.40.50.720">
    <property type="entry name" value="NAD(P)-binding Rossmann-like Domain"/>
    <property type="match status" value="1"/>
</dbReference>
<organism evidence="8 9">
    <name type="scientific">Dentiscutata erythropus</name>
    <dbReference type="NCBI Taxonomy" id="1348616"/>
    <lineage>
        <taxon>Eukaryota</taxon>
        <taxon>Fungi</taxon>
        <taxon>Fungi incertae sedis</taxon>
        <taxon>Mucoromycota</taxon>
        <taxon>Glomeromycotina</taxon>
        <taxon>Glomeromycetes</taxon>
        <taxon>Diversisporales</taxon>
        <taxon>Gigasporaceae</taxon>
        <taxon>Dentiscutata</taxon>
    </lineage>
</organism>
<dbReference type="SUPFAM" id="SSF69572">
    <property type="entry name" value="Activating enzymes of the ubiquitin-like proteins"/>
    <property type="match status" value="1"/>
</dbReference>
<sequence>MKQIIEAERKNECKKFCELYAWLKKPSREIGNGRREILDHIDKVRMDNKGSASSAVILDSLQMKLAETSHELLSTLLMADTTHISEDEAALYDRQIRLWGLEAQQRMRISSILISGMRGLSNEICKNLVLAGIGSITIIDHNVVTEEDLGTQFFVTEADIGKNKAIVSADRIRQLNPRVVVTADNNDIRAKSDDFFKTFDLVCLTDCDPYTMIRINEICRIFDKKFYAACTYGFYGYIFCDLKQHEYIVERKVAIPHKDEHEITKLKKNDEYVSFQCVLSKADWTEISDRKLKKISPLLWAIQILWKFHQEMGRLPATNDNSDVEKLLSLRNSYLQTNHINDLLVTDEFLITLASFALTELTPICAILGGVLAQDILNVLSKKGAPINNLFVFDGLQGDENYLILSFVFS</sequence>
<comment type="pathway">
    <text evidence="2">Protein modification; protein sumoylation.</text>
</comment>
<reference evidence="8" key="1">
    <citation type="submission" date="2021-06" db="EMBL/GenBank/DDBJ databases">
        <authorList>
            <person name="Kallberg Y."/>
            <person name="Tangrot J."/>
            <person name="Rosling A."/>
        </authorList>
    </citation>
    <scope>NUCLEOTIDE SEQUENCE</scope>
    <source>
        <strain evidence="8">MA453B</strain>
    </source>
</reference>
<evidence type="ECO:0000313" key="8">
    <source>
        <dbReference type="EMBL" id="CAG8714156.1"/>
    </source>
</evidence>
<feature type="non-terminal residue" evidence="8">
    <location>
        <position position="410"/>
    </location>
</feature>
<evidence type="ECO:0000256" key="1">
    <source>
        <dbReference type="ARBA" id="ARBA00004123"/>
    </source>
</evidence>
<dbReference type="Pfam" id="PF00899">
    <property type="entry name" value="ThiF"/>
    <property type="match status" value="1"/>
</dbReference>
<dbReference type="Proteomes" id="UP000789405">
    <property type="component" value="Unassembled WGS sequence"/>
</dbReference>
<accession>A0A9N9I065</accession>
<feature type="domain" description="THIF-type NAD/FAD binding fold" evidence="7">
    <location>
        <begin position="92"/>
        <end position="399"/>
    </location>
</feature>
<evidence type="ECO:0000256" key="6">
    <source>
        <dbReference type="ARBA" id="ARBA00044354"/>
    </source>
</evidence>
<comment type="caution">
    <text evidence="8">The sequence shown here is derived from an EMBL/GenBank/DDBJ whole genome shotgun (WGS) entry which is preliminary data.</text>
</comment>
<dbReference type="GO" id="GO:0016925">
    <property type="term" value="P:protein sumoylation"/>
    <property type="evidence" value="ECO:0007669"/>
    <property type="project" value="TreeGrafter"/>
</dbReference>